<organism evidence="3 4">
    <name type="scientific">Stenotrophomonas nematodicola</name>
    <dbReference type="NCBI Taxonomy" id="2656746"/>
    <lineage>
        <taxon>Bacteria</taxon>
        <taxon>Pseudomonadati</taxon>
        <taxon>Pseudomonadota</taxon>
        <taxon>Gammaproteobacteria</taxon>
        <taxon>Lysobacterales</taxon>
        <taxon>Lysobacteraceae</taxon>
        <taxon>Stenotrophomonas</taxon>
    </lineage>
</organism>
<feature type="region of interest" description="Disordered" evidence="2">
    <location>
        <begin position="319"/>
        <end position="355"/>
    </location>
</feature>
<accession>A0ABW7CYM6</accession>
<name>A0ABW7CYM6_9GAMM</name>
<feature type="compositionally biased region" description="Pro residues" evidence="2">
    <location>
        <begin position="386"/>
        <end position="396"/>
    </location>
</feature>
<dbReference type="RefSeq" id="WP_394161986.1">
    <property type="nucleotide sequence ID" value="NZ_JBHGCJ010000003.1"/>
</dbReference>
<evidence type="ECO:0000256" key="2">
    <source>
        <dbReference type="SAM" id="MobiDB-lite"/>
    </source>
</evidence>
<evidence type="ECO:0000313" key="4">
    <source>
        <dbReference type="Proteomes" id="UP001605261"/>
    </source>
</evidence>
<proteinExistence type="predicted"/>
<reference evidence="3 4" key="1">
    <citation type="submission" date="2024-09" db="EMBL/GenBank/DDBJ databases">
        <authorList>
            <consortium name="All-Russian atlas of soil microorganisms"/>
            <consortium name="as a basis for the search for new antimicrobial producers and enzymes with unique properties"/>
            <person name="Sokolova E.A."/>
            <person name="Voronina E.N."/>
        </authorList>
    </citation>
    <scope>NUCLEOTIDE SEQUENCE [LARGE SCALE GENOMIC DNA]</scope>
    <source>
        <strain evidence="3 4">AF-22b-331.1</strain>
    </source>
</reference>
<dbReference type="Proteomes" id="UP001605261">
    <property type="component" value="Unassembled WGS sequence"/>
</dbReference>
<feature type="compositionally biased region" description="Low complexity" evidence="2">
    <location>
        <begin position="340"/>
        <end position="355"/>
    </location>
</feature>
<feature type="region of interest" description="Disordered" evidence="2">
    <location>
        <begin position="372"/>
        <end position="405"/>
    </location>
</feature>
<comment type="caution">
    <text evidence="3">The sequence shown here is derived from an EMBL/GenBank/DDBJ whole genome shotgun (WGS) entry which is preliminary data.</text>
</comment>
<protein>
    <submittedName>
        <fullName evidence="3">Uncharacterized protein</fullName>
    </submittedName>
</protein>
<feature type="coiled-coil region" evidence="1">
    <location>
        <begin position="431"/>
        <end position="465"/>
    </location>
</feature>
<evidence type="ECO:0000313" key="3">
    <source>
        <dbReference type="EMBL" id="MFG6108679.1"/>
    </source>
</evidence>
<gene>
    <name evidence="3" type="ORF">ACEU0G_002670</name>
</gene>
<keyword evidence="4" id="KW-1185">Reference proteome</keyword>
<evidence type="ECO:0000256" key="1">
    <source>
        <dbReference type="SAM" id="Coils"/>
    </source>
</evidence>
<dbReference type="EMBL" id="JBHGCJ010000003">
    <property type="protein sequence ID" value="MFG6108679.1"/>
    <property type="molecule type" value="Genomic_DNA"/>
</dbReference>
<keyword evidence="1" id="KW-0175">Coiled coil</keyword>
<sequence>MHLIDEADAWLQWAIGNQDHRYYFADEPRLLDGLQKGLHGSDLAWLPRVGLQVSPSKLLSLGANDLDALYRLEQGENGSALAAQVASVLSRHALLTNAMLKSSQSFLSAIGAGDAPLLQQLDLRGSVALWHLAAEYGAAADGSGPHAEAAGFALQHARHPLEFCDYYRFYLHVEHPDGSAGQRLANATRSLNALRPLWFDTLDAPQVQHLPSLQEARQIIDMTLAAGQRIGFARISLAVQQVAPILRGLALEEPTIHAASRQLLRDVHAVLRTYPLQHGQLGQDGTSMRFPIEAPGVHIVLQVEDDAITLAEYTLVSRDRDRDRAAEATPDAPHSDQGDAEPAAPQDLAAARAQAEQTLASARAALLHMPGARTGGTLASSGDGDIPPPVPSPGPATPEDARTPRTSPLQIAQALADAAMVASEQAIREAMAASQQAIDAANEALRRADAAAEEAVRRATEAAAEDEARWKKRG</sequence>